<feature type="repeat" description="PPR" evidence="4">
    <location>
        <begin position="606"/>
        <end position="640"/>
    </location>
</feature>
<dbReference type="InterPro" id="IPR046848">
    <property type="entry name" value="E_motif"/>
</dbReference>
<comment type="similarity">
    <text evidence="1">Belongs to the PPR family. PCMP-H subfamily.</text>
</comment>
<gene>
    <name evidence="6" type="ORF">Bca52824_090373</name>
</gene>
<dbReference type="InterPro" id="IPR011990">
    <property type="entry name" value="TPR-like_helical_dom_sf"/>
</dbReference>
<dbReference type="AlphaFoldDB" id="A0A8X7TI44"/>
<dbReference type="GO" id="GO:0003723">
    <property type="term" value="F:RNA binding"/>
    <property type="evidence" value="ECO:0007669"/>
    <property type="project" value="InterPro"/>
</dbReference>
<feature type="repeat" description="PPR" evidence="4">
    <location>
        <begin position="804"/>
        <end position="838"/>
    </location>
</feature>
<dbReference type="Pfam" id="PF14432">
    <property type="entry name" value="DYW_deaminase"/>
    <property type="match status" value="1"/>
</dbReference>
<dbReference type="FunFam" id="1.25.40.10:FF:000158">
    <property type="entry name" value="pentatricopeptide repeat-containing protein At2g33680"/>
    <property type="match status" value="1"/>
</dbReference>
<evidence type="ECO:0000313" key="7">
    <source>
        <dbReference type="Proteomes" id="UP000886595"/>
    </source>
</evidence>
<dbReference type="PANTHER" id="PTHR47926:SF452">
    <property type="entry name" value="PENTATRICOPEPTIDE REPEAT-CONTAINING PROTEIN"/>
    <property type="match status" value="1"/>
</dbReference>
<feature type="repeat" description="PPR" evidence="4">
    <location>
        <begin position="877"/>
        <end position="911"/>
    </location>
</feature>
<dbReference type="Proteomes" id="UP000886595">
    <property type="component" value="Unassembled WGS sequence"/>
</dbReference>
<keyword evidence="2" id="KW-0677">Repeat</keyword>
<protein>
    <recommendedName>
        <fullName evidence="5">DYW domain-containing protein</fullName>
    </recommendedName>
</protein>
<dbReference type="InterPro" id="IPR001680">
    <property type="entry name" value="WD40_rpt"/>
</dbReference>
<feature type="repeat" description="PPR" evidence="4">
    <location>
        <begin position="727"/>
        <end position="757"/>
    </location>
</feature>
<dbReference type="Pfam" id="PF13041">
    <property type="entry name" value="PPR_2"/>
    <property type="match status" value="1"/>
</dbReference>
<dbReference type="PANTHER" id="PTHR47926">
    <property type="entry name" value="PENTATRICOPEPTIDE REPEAT-CONTAINING PROTEIN"/>
    <property type="match status" value="1"/>
</dbReference>
<dbReference type="GO" id="GO:0009451">
    <property type="term" value="P:RNA modification"/>
    <property type="evidence" value="ECO:0007669"/>
    <property type="project" value="InterPro"/>
</dbReference>
<sequence>MTDNPKRSRTHFNGSHHPVVDFWRREVGGISPRSFSDRFSASENMVLRLEIYRKLAKHKGCVNTVSFNSQGDILVSGSDDRRVLLWDWELGKVKLSFHSGHSNNVFQAKFMPFSDDRTIVTCAADGMVRRASVLESGKVETVLLGLHQGPAHKLCIEPGNPHIFYTCGEDGLVQRFDLRTQAPTELFTCQAVNPRRRHLEAAQLNAIAMDPRNSNLLAVGGMDEYARLYDIRRLDGDGSSRAADHFAPPHLIGDLHVGITGLAFSEQSELLVSYNNEFIYLFTHDMGLGSNPMPSSPEDDSKSSVPMAYKGHKNVETVKGVNFCGPRSEYVVSGSDCGRIFIWKKRSGELIRVMESDRYVVNCIEPHPHIPVLASSGIENDIKVWTSKAAERATLPDNIEMQRKRKPRGWMYRVSSPRELNCIPDKSRGKIEDVKEEEDDVAYSIQIMSATSLARCSPIYYSCDACKCVSSSQNHQTSENRNLVTNRRFSKPVRLILHNRSKKPNDPSLTRALRDFADSGLMEDALHLFDEMNKADVFVWNVMIKGFTACGLHHEALRFYSRMVSTGIKADSFTFPFVIKSAAGVSSLSQGKTVHAAVIKLGFDSDVYVCNSLISFYMKLGWAMDAEKVFDEMPERDIVSWNSMVSGFLRLVMMMRFGFEPDRFSIMSALGACSHVDCLKMGKEIHCYAIRSGIEDVMVLTSVLDMYSRYSEVSYAERVFNGMTNKNIVAWNVMIGCYARNGRGVDAFLCFQKMLLQPDVITLINLLPACEEILEGRTVHGYATRRGFFLTWSEIVFDRMGEKNLVSWNSMIAAYVENGENYSALKLFRELWDLDSSSLVPDSTTFASILPAYAESLSLSEGRQLHAYVVKARYSSNTIVLNSLVHMYAMCGDLEDARKCFDQVVFKDVVSWNSIIMAYAVHGFGRISVCLFSEMITTSGVSPNKSTFASLLAACSISGLIDEGWEHFDSMKREYGIDAGIEHYVYMLDLIGRTGNLSSAKRFIEEMPVVPTARVWGSLLKASRNHNDITVAEFAAEQVLRIEHDNTGCYVLLLNMYSEAGRWEDVNRIKLLMKSQGVSKTTSCSTVVTRGRTHVFTNGDRSQVETNRIYEVLDIVSRMVEEEEDSYAHCVSKMRPETLLKKRGNSPRRHSVRLATCLGLISTETGRVVMVRNNTRICRRCHEFLEKASKVTRREIVVGDSKIFHHFSNGCCSCGNYW</sequence>
<feature type="repeat" description="WD" evidence="3">
    <location>
        <begin position="55"/>
        <end position="87"/>
    </location>
</feature>
<dbReference type="InterPro" id="IPR046960">
    <property type="entry name" value="PPR_At4g14850-like_plant"/>
</dbReference>
<proteinExistence type="inferred from homology"/>
<dbReference type="SUPFAM" id="SSF50978">
    <property type="entry name" value="WD40 repeat-like"/>
    <property type="match status" value="1"/>
</dbReference>
<dbReference type="GO" id="GO:0099402">
    <property type="term" value="P:plant organ development"/>
    <property type="evidence" value="ECO:0007669"/>
    <property type="project" value="UniProtKB-ARBA"/>
</dbReference>
<feature type="repeat" description="PPR" evidence="4">
    <location>
        <begin position="1046"/>
        <end position="1080"/>
    </location>
</feature>
<feature type="repeat" description="PPR" evidence="4">
    <location>
        <begin position="536"/>
        <end position="570"/>
    </location>
</feature>
<dbReference type="Gene3D" id="2.130.10.10">
    <property type="entry name" value="YVTN repeat-like/Quinoprotein amine dehydrogenase"/>
    <property type="match status" value="1"/>
</dbReference>
<evidence type="ECO:0000259" key="5">
    <source>
        <dbReference type="Pfam" id="PF14432"/>
    </source>
</evidence>
<dbReference type="InterPro" id="IPR002885">
    <property type="entry name" value="PPR_rpt"/>
</dbReference>
<dbReference type="NCBIfam" id="TIGR00756">
    <property type="entry name" value="PPR"/>
    <property type="match status" value="3"/>
</dbReference>
<dbReference type="Gene3D" id="1.25.40.10">
    <property type="entry name" value="Tetratricopeptide repeat domain"/>
    <property type="match status" value="4"/>
</dbReference>
<evidence type="ECO:0000256" key="3">
    <source>
        <dbReference type="PROSITE-ProRule" id="PRU00221"/>
    </source>
</evidence>
<dbReference type="SUPFAM" id="SSF48452">
    <property type="entry name" value="TPR-like"/>
    <property type="match status" value="1"/>
</dbReference>
<dbReference type="EMBL" id="JAAMPC010001253">
    <property type="protein sequence ID" value="KAG2241086.1"/>
    <property type="molecule type" value="Genomic_DNA"/>
</dbReference>
<dbReference type="InterPro" id="IPR036322">
    <property type="entry name" value="WD40_repeat_dom_sf"/>
</dbReference>
<keyword evidence="3" id="KW-0853">WD repeat</keyword>
<evidence type="ECO:0000256" key="4">
    <source>
        <dbReference type="PROSITE-ProRule" id="PRU00708"/>
    </source>
</evidence>
<comment type="caution">
    <text evidence="6">The sequence shown here is derived from an EMBL/GenBank/DDBJ whole genome shotgun (WGS) entry which is preliminary data.</text>
</comment>
<dbReference type="Pfam" id="PF20431">
    <property type="entry name" value="E_motif"/>
    <property type="match status" value="1"/>
</dbReference>
<evidence type="ECO:0000256" key="2">
    <source>
        <dbReference type="ARBA" id="ARBA00022737"/>
    </source>
</evidence>
<organism evidence="6 7">
    <name type="scientific">Brassica carinata</name>
    <name type="common">Ethiopian mustard</name>
    <name type="synonym">Abyssinian cabbage</name>
    <dbReference type="NCBI Taxonomy" id="52824"/>
    <lineage>
        <taxon>Eukaryota</taxon>
        <taxon>Viridiplantae</taxon>
        <taxon>Streptophyta</taxon>
        <taxon>Embryophyta</taxon>
        <taxon>Tracheophyta</taxon>
        <taxon>Spermatophyta</taxon>
        <taxon>Magnoliopsida</taxon>
        <taxon>eudicotyledons</taxon>
        <taxon>Gunneridae</taxon>
        <taxon>Pentapetalae</taxon>
        <taxon>rosids</taxon>
        <taxon>malvids</taxon>
        <taxon>Brassicales</taxon>
        <taxon>Brassicaceae</taxon>
        <taxon>Brassiceae</taxon>
        <taxon>Brassica</taxon>
    </lineage>
</organism>
<dbReference type="FunFam" id="1.25.40.10:FF:000344">
    <property type="entry name" value="Pentatricopeptide repeat-containing protein"/>
    <property type="match status" value="1"/>
</dbReference>
<name>A0A8X7TI44_BRACI</name>
<keyword evidence="7" id="KW-1185">Reference proteome</keyword>
<accession>A0A8X7TI44</accession>
<dbReference type="Pfam" id="PF01535">
    <property type="entry name" value="PPR"/>
    <property type="match status" value="7"/>
</dbReference>
<evidence type="ECO:0000313" key="6">
    <source>
        <dbReference type="EMBL" id="KAG2241086.1"/>
    </source>
</evidence>
<dbReference type="PROSITE" id="PS50294">
    <property type="entry name" value="WD_REPEATS_REGION"/>
    <property type="match status" value="1"/>
</dbReference>
<dbReference type="SMART" id="SM00320">
    <property type="entry name" value="WD40"/>
    <property type="match status" value="6"/>
</dbReference>
<dbReference type="InterPro" id="IPR032867">
    <property type="entry name" value="DYW_dom"/>
</dbReference>
<dbReference type="PROSITE" id="PS51375">
    <property type="entry name" value="PPR"/>
    <property type="match status" value="6"/>
</dbReference>
<reference evidence="6 7" key="1">
    <citation type="submission" date="2020-02" db="EMBL/GenBank/DDBJ databases">
        <authorList>
            <person name="Ma Q."/>
            <person name="Huang Y."/>
            <person name="Song X."/>
            <person name="Pei D."/>
        </authorList>
    </citation>
    <scope>NUCLEOTIDE SEQUENCE [LARGE SCALE GENOMIC DNA]</scope>
    <source>
        <strain evidence="6">Sxm20200214</strain>
        <tissue evidence="6">Leaf</tissue>
    </source>
</reference>
<dbReference type="PROSITE" id="PS50082">
    <property type="entry name" value="WD_REPEATS_2"/>
    <property type="match status" value="1"/>
</dbReference>
<dbReference type="GO" id="GO:0008270">
    <property type="term" value="F:zinc ion binding"/>
    <property type="evidence" value="ECO:0007669"/>
    <property type="project" value="InterPro"/>
</dbReference>
<feature type="domain" description="DYW" evidence="5">
    <location>
        <begin position="1149"/>
        <end position="1218"/>
    </location>
</feature>
<evidence type="ECO:0000256" key="1">
    <source>
        <dbReference type="ARBA" id="ARBA00006643"/>
    </source>
</evidence>
<dbReference type="OrthoDB" id="185373at2759"/>
<dbReference type="Pfam" id="PF00400">
    <property type="entry name" value="WD40"/>
    <property type="match status" value="2"/>
</dbReference>
<dbReference type="InterPro" id="IPR015943">
    <property type="entry name" value="WD40/YVTN_repeat-like_dom_sf"/>
</dbReference>